<dbReference type="InterPro" id="IPR015947">
    <property type="entry name" value="PUA-like_sf"/>
</dbReference>
<feature type="domain" description="Methyltransferase" evidence="7">
    <location>
        <begin position="259"/>
        <end position="392"/>
    </location>
</feature>
<comment type="subcellular location">
    <subcellularLocation>
        <location evidence="1">Cytoplasm</location>
    </subcellularLocation>
</comment>
<accession>A0A1Z3N556</accession>
<evidence type="ECO:0000256" key="5">
    <source>
        <dbReference type="ARBA" id="ARBA00022691"/>
    </source>
</evidence>
<dbReference type="SUPFAM" id="SSF88697">
    <property type="entry name" value="PUA domain-like"/>
    <property type="match status" value="1"/>
</dbReference>
<dbReference type="AlphaFoldDB" id="A0A1Z3N556"/>
<comment type="similarity">
    <text evidence="6">Belongs to the methyltransferase superfamily. RlmI family.</text>
</comment>
<feature type="domain" description="RlmI-like PUA" evidence="8">
    <location>
        <begin position="6"/>
        <end position="68"/>
    </location>
</feature>
<dbReference type="Gene3D" id="3.30.750.80">
    <property type="entry name" value="RNA methyltransferase domain (HRMD) like"/>
    <property type="match status" value="1"/>
</dbReference>
<reference evidence="9 10" key="1">
    <citation type="submission" date="2017-04" db="EMBL/GenBank/DDBJ databases">
        <title>Whole genome sequence of Bdellovibrio bacteriovorus strain SSB218315.</title>
        <authorList>
            <person name="Oyedara O."/>
            <person name="Rodriguez-Perez M.A."/>
        </authorList>
    </citation>
    <scope>NUCLEOTIDE SEQUENCE [LARGE SCALE GENOMIC DNA]</scope>
    <source>
        <strain evidence="9 10">SSB218315</strain>
    </source>
</reference>
<evidence type="ECO:0000256" key="2">
    <source>
        <dbReference type="ARBA" id="ARBA00022490"/>
    </source>
</evidence>
<keyword evidence="4" id="KW-0808">Transferase</keyword>
<evidence type="ECO:0000256" key="4">
    <source>
        <dbReference type="ARBA" id="ARBA00022679"/>
    </source>
</evidence>
<sequence length="434" mass="48463">MMTVWRLRQGADKRIRSGHPWVFSNELLVSPKGHPAGAAVELQDSKGQFLARGYGNPHSLISFRALSFNSQDKDPTSFDFLHEKIFNSWRVRKAAGFRGSFRLAFGESDFIPGLVLDYYVIVQNGKRAQLFAAQLVTAGMNEALKDAEGFFKGLAEKAHAQGLSEFGWDQTAVVIRNDVGVRKLEGLQVEEPRLIKDLPDMNLRDVEIVLNAAGDDGTITMSCDLVEGQKTGFFLDQTHNIFLAVGLFKNWAKTQQPRKIRVLDLCCYVGHWSTQITRALKSLGFEVEVSLADISKTALAFAKKNAEREGAEVVVHEMDVSEGLAALPSTHYDIVIADPPAFIKSKKDIPIGKHAYLKMNTHAFRLVKKNGFVASCSCSGLLEEEEFRDAIRKASLRNYAELRSVLRGGHAADHPTLMQFPEGFYLKMYVHYVH</sequence>
<dbReference type="PANTHER" id="PTHR42873:SF1">
    <property type="entry name" value="S-ADENOSYLMETHIONINE-DEPENDENT METHYLTRANSFERASE DOMAIN-CONTAINING PROTEIN"/>
    <property type="match status" value="1"/>
</dbReference>
<dbReference type="PROSITE" id="PS50890">
    <property type="entry name" value="PUA"/>
    <property type="match status" value="1"/>
</dbReference>
<organism evidence="9 10">
    <name type="scientific">Bdellovibrio bacteriovorus</name>
    <dbReference type="NCBI Taxonomy" id="959"/>
    <lineage>
        <taxon>Bacteria</taxon>
        <taxon>Pseudomonadati</taxon>
        <taxon>Bdellovibrionota</taxon>
        <taxon>Bdellovibrionia</taxon>
        <taxon>Bdellovibrionales</taxon>
        <taxon>Pseudobdellovibrionaceae</taxon>
        <taxon>Bdellovibrio</taxon>
    </lineage>
</organism>
<dbReference type="CDD" id="cd11572">
    <property type="entry name" value="RlmI_M_like"/>
    <property type="match status" value="1"/>
</dbReference>
<dbReference type="CDD" id="cd21153">
    <property type="entry name" value="PUA_RlmI"/>
    <property type="match status" value="1"/>
</dbReference>
<protein>
    <recommendedName>
        <fullName evidence="11">SAM-dependent methyltransferase</fullName>
    </recommendedName>
</protein>
<dbReference type="Pfam" id="PF17785">
    <property type="entry name" value="PUA_3"/>
    <property type="match status" value="1"/>
</dbReference>
<dbReference type="OrthoDB" id="5288020at2"/>
<dbReference type="CDD" id="cd02440">
    <property type="entry name" value="AdoMet_MTases"/>
    <property type="match status" value="1"/>
</dbReference>
<dbReference type="Pfam" id="PF13847">
    <property type="entry name" value="Methyltransf_31"/>
    <property type="match status" value="1"/>
</dbReference>
<dbReference type="RefSeq" id="WP_015092305.1">
    <property type="nucleotide sequence ID" value="NZ_CP020946.1"/>
</dbReference>
<dbReference type="GO" id="GO:0003723">
    <property type="term" value="F:RNA binding"/>
    <property type="evidence" value="ECO:0007669"/>
    <property type="project" value="InterPro"/>
</dbReference>
<evidence type="ECO:0000313" key="10">
    <source>
        <dbReference type="Proteomes" id="UP000197003"/>
    </source>
</evidence>
<dbReference type="Proteomes" id="UP000197003">
    <property type="component" value="Chromosome"/>
</dbReference>
<keyword evidence="3" id="KW-0489">Methyltransferase</keyword>
<evidence type="ECO:0000256" key="3">
    <source>
        <dbReference type="ARBA" id="ARBA00022603"/>
    </source>
</evidence>
<gene>
    <name evidence="9" type="ORF">B9G79_02965</name>
</gene>
<evidence type="ECO:0000313" key="9">
    <source>
        <dbReference type="EMBL" id="ASD62604.1"/>
    </source>
</evidence>
<evidence type="ECO:0000256" key="6">
    <source>
        <dbReference type="ARBA" id="ARBA00038091"/>
    </source>
</evidence>
<dbReference type="InterPro" id="IPR041532">
    <property type="entry name" value="RlmI-like_PUA"/>
</dbReference>
<keyword evidence="5" id="KW-0949">S-adenosyl-L-methionine</keyword>
<proteinExistence type="inferred from homology"/>
<evidence type="ECO:0008006" key="11">
    <source>
        <dbReference type="Google" id="ProtNLM"/>
    </source>
</evidence>
<dbReference type="Gene3D" id="2.30.130.10">
    <property type="entry name" value="PUA domain"/>
    <property type="match status" value="1"/>
</dbReference>
<dbReference type="EMBL" id="CP020946">
    <property type="protein sequence ID" value="ASD62604.1"/>
    <property type="molecule type" value="Genomic_DNA"/>
</dbReference>
<dbReference type="PANTHER" id="PTHR42873">
    <property type="entry name" value="RIBOSOMAL RNA LARGE SUBUNIT METHYLTRANSFERASE"/>
    <property type="match status" value="1"/>
</dbReference>
<dbReference type="InterPro" id="IPR029063">
    <property type="entry name" value="SAM-dependent_MTases_sf"/>
</dbReference>
<evidence type="ECO:0000256" key="1">
    <source>
        <dbReference type="ARBA" id="ARBA00004496"/>
    </source>
</evidence>
<name>A0A1Z3N556_BDEBC</name>
<dbReference type="InterPro" id="IPR036974">
    <property type="entry name" value="PUA_sf"/>
</dbReference>
<evidence type="ECO:0000259" key="8">
    <source>
        <dbReference type="Pfam" id="PF17785"/>
    </source>
</evidence>
<evidence type="ECO:0000259" key="7">
    <source>
        <dbReference type="Pfam" id="PF13847"/>
    </source>
</evidence>
<dbReference type="InterPro" id="IPR025714">
    <property type="entry name" value="Methyltranfer_dom"/>
</dbReference>
<dbReference type="Gene3D" id="3.40.50.150">
    <property type="entry name" value="Vaccinia Virus protein VP39"/>
    <property type="match status" value="1"/>
</dbReference>
<keyword evidence="2" id="KW-0963">Cytoplasm</keyword>
<dbReference type="SUPFAM" id="SSF53335">
    <property type="entry name" value="S-adenosyl-L-methionine-dependent methyltransferases"/>
    <property type="match status" value="1"/>
</dbReference>